<sequence length="131" mass="15379">MTSKYMQEYKNILSRTKQEKSAIVDVVTDIDDIIYLLQTQSSCEEYSTYTSTSCNCQKIIPYNIKLKTVYTENDKKFEVIHKLCSPCYKLFLKQQSDRLSTKKMHAEIIRLLTLLVVNSDKKELEELVIHK</sequence>
<gene>
    <name evidence="1" type="ORF">Edafosvirus2_32</name>
</gene>
<reference evidence="1" key="1">
    <citation type="submission" date="2018-10" db="EMBL/GenBank/DDBJ databases">
        <title>Hidden diversity of soil giant viruses.</title>
        <authorList>
            <person name="Schulz F."/>
            <person name="Alteio L."/>
            <person name="Goudeau D."/>
            <person name="Ryan E.M."/>
            <person name="Malmstrom R.R."/>
            <person name="Blanchard J."/>
            <person name="Woyke T."/>
        </authorList>
    </citation>
    <scope>NUCLEOTIDE SEQUENCE</scope>
    <source>
        <strain evidence="1">EDV1</strain>
    </source>
</reference>
<proteinExistence type="predicted"/>
<name>A0A3G4ZW64_9VIRU</name>
<dbReference type="EMBL" id="MK072067">
    <property type="protein sequence ID" value="AYV77853.1"/>
    <property type="molecule type" value="Genomic_DNA"/>
</dbReference>
<accession>A0A3G4ZW64</accession>
<protein>
    <submittedName>
        <fullName evidence="1">Uncharacterized protein</fullName>
    </submittedName>
</protein>
<organism evidence="1">
    <name type="scientific">Edafosvirus sp</name>
    <dbReference type="NCBI Taxonomy" id="2487765"/>
    <lineage>
        <taxon>Viruses</taxon>
        <taxon>Varidnaviria</taxon>
        <taxon>Bamfordvirae</taxon>
        <taxon>Nucleocytoviricota</taxon>
        <taxon>Megaviricetes</taxon>
        <taxon>Imitervirales</taxon>
        <taxon>Mimiviridae</taxon>
        <taxon>Klosneuvirinae</taxon>
    </lineage>
</organism>
<evidence type="ECO:0000313" key="1">
    <source>
        <dbReference type="EMBL" id="AYV77853.1"/>
    </source>
</evidence>